<dbReference type="Pfam" id="PF19054">
    <property type="entry name" value="DUF5753"/>
    <property type="match status" value="1"/>
</dbReference>
<evidence type="ECO:0000313" key="2">
    <source>
        <dbReference type="EMBL" id="MDS1268710.1"/>
    </source>
</evidence>
<organism evidence="2 3">
    <name type="scientific">Lipingzhangella rawalii</name>
    <dbReference type="NCBI Taxonomy" id="2055835"/>
    <lineage>
        <taxon>Bacteria</taxon>
        <taxon>Bacillati</taxon>
        <taxon>Actinomycetota</taxon>
        <taxon>Actinomycetes</taxon>
        <taxon>Streptosporangiales</taxon>
        <taxon>Nocardiopsidaceae</taxon>
        <taxon>Lipingzhangella</taxon>
    </lineage>
</organism>
<dbReference type="Gene3D" id="1.10.260.40">
    <property type="entry name" value="lambda repressor-like DNA-binding domains"/>
    <property type="match status" value="1"/>
</dbReference>
<proteinExistence type="predicted"/>
<dbReference type="Pfam" id="PF13560">
    <property type="entry name" value="HTH_31"/>
    <property type="match status" value="1"/>
</dbReference>
<protein>
    <submittedName>
        <fullName evidence="2">Helix-turn-helix transcriptional regulator</fullName>
    </submittedName>
</protein>
<gene>
    <name evidence="2" type="ORF">RIF23_00205</name>
</gene>
<dbReference type="CDD" id="cd00093">
    <property type="entry name" value="HTH_XRE"/>
    <property type="match status" value="1"/>
</dbReference>
<dbReference type="InterPro" id="IPR001387">
    <property type="entry name" value="Cro/C1-type_HTH"/>
</dbReference>
<dbReference type="SUPFAM" id="SSF47413">
    <property type="entry name" value="lambda repressor-like DNA-binding domains"/>
    <property type="match status" value="1"/>
</dbReference>
<dbReference type="RefSeq" id="WP_310910232.1">
    <property type="nucleotide sequence ID" value="NZ_JAVLVT010000001.1"/>
</dbReference>
<dbReference type="InterPro" id="IPR043917">
    <property type="entry name" value="DUF5753"/>
</dbReference>
<dbReference type="InterPro" id="IPR010982">
    <property type="entry name" value="Lambda_DNA-bd_dom_sf"/>
</dbReference>
<evidence type="ECO:0000313" key="3">
    <source>
        <dbReference type="Proteomes" id="UP001250214"/>
    </source>
</evidence>
<accession>A0ABU2H1I2</accession>
<dbReference type="Proteomes" id="UP001250214">
    <property type="component" value="Unassembled WGS sequence"/>
</dbReference>
<dbReference type="SMART" id="SM00530">
    <property type="entry name" value="HTH_XRE"/>
    <property type="match status" value="1"/>
</dbReference>
<feature type="domain" description="HTH cro/C1-type" evidence="1">
    <location>
        <begin position="15"/>
        <end position="55"/>
    </location>
</feature>
<evidence type="ECO:0000259" key="1">
    <source>
        <dbReference type="PROSITE" id="PS50943"/>
    </source>
</evidence>
<dbReference type="EMBL" id="JAVLVT010000001">
    <property type="protein sequence ID" value="MDS1268710.1"/>
    <property type="molecule type" value="Genomic_DNA"/>
</dbReference>
<sequence>MTDFQTARTSLGAQLRQLRVDAGLSGRDLAAQLGWHPAKVSKIERGKQTASPTDLRHWTHGCGSPETADALIAQRRSLETHYASWRRQLAYGTRPRQLAFADQERAARHMRILETACIPGLLQTPAYARAMIRRGMRLHNTPNDLEDAVQARMDRQAILETSGQSVEFLLWEPALQVRLCEPTDHAEQLTDLARRIAHEKLDIGIISIAARIDLVPAHGFWVFDSHLVLVETVSAELSLTDEDAIRPYLAVFRELSQVAARGQAALRIIERHRHAVAR</sequence>
<dbReference type="PROSITE" id="PS50943">
    <property type="entry name" value="HTH_CROC1"/>
    <property type="match status" value="1"/>
</dbReference>
<comment type="caution">
    <text evidence="2">The sequence shown here is derived from an EMBL/GenBank/DDBJ whole genome shotgun (WGS) entry which is preliminary data.</text>
</comment>
<keyword evidence="3" id="KW-1185">Reference proteome</keyword>
<name>A0ABU2H1I2_9ACTN</name>
<reference evidence="3" key="1">
    <citation type="submission" date="2023-07" db="EMBL/GenBank/DDBJ databases">
        <title>Novel species in the genus Lipingzhangella isolated from Sambhar Salt Lake.</title>
        <authorList>
            <person name="Jiya N."/>
            <person name="Kajale S."/>
            <person name="Sharma A."/>
        </authorList>
    </citation>
    <scope>NUCLEOTIDE SEQUENCE [LARGE SCALE GENOMIC DNA]</scope>
    <source>
        <strain evidence="3">LS1_29</strain>
    </source>
</reference>